<protein>
    <submittedName>
        <fullName evidence="2">Uncharacterized protein</fullName>
    </submittedName>
</protein>
<keyword evidence="3" id="KW-1185">Reference proteome</keyword>
<sequence>MHSRAQHTKPIPDAGKKRKTTVCKPPLWTTHYKPQVAASRHTMQDTAAGVGRLESCSSALPEHRLYRIFLFFPQTQMFAKVFLIPTNIYVLSQYNAAQCAFPVVKKNGRMQSTVIFQERRLPFTLCGRKLANRNMASSFGKF</sequence>
<proteinExistence type="predicted"/>
<comment type="caution">
    <text evidence="2">The sequence shown here is derived from an EMBL/GenBank/DDBJ whole genome shotgun (WGS) entry which is preliminary data.</text>
</comment>
<dbReference type="Proteomes" id="UP000324222">
    <property type="component" value="Unassembled WGS sequence"/>
</dbReference>
<evidence type="ECO:0000313" key="2">
    <source>
        <dbReference type="EMBL" id="MPC17203.1"/>
    </source>
</evidence>
<dbReference type="AlphaFoldDB" id="A0A5B7D7L9"/>
<evidence type="ECO:0000256" key="1">
    <source>
        <dbReference type="SAM" id="MobiDB-lite"/>
    </source>
</evidence>
<organism evidence="2 3">
    <name type="scientific">Portunus trituberculatus</name>
    <name type="common">Swimming crab</name>
    <name type="synonym">Neptunus trituberculatus</name>
    <dbReference type="NCBI Taxonomy" id="210409"/>
    <lineage>
        <taxon>Eukaryota</taxon>
        <taxon>Metazoa</taxon>
        <taxon>Ecdysozoa</taxon>
        <taxon>Arthropoda</taxon>
        <taxon>Crustacea</taxon>
        <taxon>Multicrustacea</taxon>
        <taxon>Malacostraca</taxon>
        <taxon>Eumalacostraca</taxon>
        <taxon>Eucarida</taxon>
        <taxon>Decapoda</taxon>
        <taxon>Pleocyemata</taxon>
        <taxon>Brachyura</taxon>
        <taxon>Eubrachyura</taxon>
        <taxon>Portunoidea</taxon>
        <taxon>Portunidae</taxon>
        <taxon>Portuninae</taxon>
        <taxon>Portunus</taxon>
    </lineage>
</organism>
<reference evidence="2 3" key="1">
    <citation type="submission" date="2019-05" db="EMBL/GenBank/DDBJ databases">
        <title>Another draft genome of Portunus trituberculatus and its Hox gene families provides insights of decapod evolution.</title>
        <authorList>
            <person name="Jeong J.-H."/>
            <person name="Song I."/>
            <person name="Kim S."/>
            <person name="Choi T."/>
            <person name="Kim D."/>
            <person name="Ryu S."/>
            <person name="Kim W."/>
        </authorList>
    </citation>
    <scope>NUCLEOTIDE SEQUENCE [LARGE SCALE GENOMIC DNA]</scope>
    <source>
        <tissue evidence="2">Muscle</tissue>
    </source>
</reference>
<name>A0A5B7D7L9_PORTR</name>
<accession>A0A5B7D7L9</accession>
<gene>
    <name evidence="2" type="ORF">E2C01_010051</name>
</gene>
<dbReference type="EMBL" id="VSRR010000568">
    <property type="protein sequence ID" value="MPC17203.1"/>
    <property type="molecule type" value="Genomic_DNA"/>
</dbReference>
<evidence type="ECO:0000313" key="3">
    <source>
        <dbReference type="Proteomes" id="UP000324222"/>
    </source>
</evidence>
<feature type="region of interest" description="Disordered" evidence="1">
    <location>
        <begin position="1"/>
        <end position="20"/>
    </location>
</feature>